<accession>A0A182QZ52</accession>
<feature type="region of interest" description="Disordered" evidence="1">
    <location>
        <begin position="54"/>
        <end position="90"/>
    </location>
</feature>
<dbReference type="VEuPathDB" id="VectorBase:AFAF019787"/>
<keyword evidence="2" id="KW-1133">Transmembrane helix</keyword>
<keyword evidence="4" id="KW-1185">Reference proteome</keyword>
<evidence type="ECO:0000256" key="1">
    <source>
        <dbReference type="SAM" id="MobiDB-lite"/>
    </source>
</evidence>
<sequence length="265" mass="27513">MERTFKSTKKSQIQCTINAGLAAEASPQSPTGSSTATTTAGSALRALSTRVAKAVDSRASDGGGSASSSCSKNSPSSSGDDGGGGGSPAACSQLPAPVGSRLALAGLVSTYTTASYVAIMIAVFGICRTSCRPALPSSFQTVSSVCQKLRYLLPSSRSRVRATSCGYATTEAIVLDVAPAAINSRKSRDVLPPSPAGSPDASAFAAGDDWRSSSYIMETSGNGKRRQILDDDGRRHTQDERAEHNAKHPEEGGLKWKKKWQFDAD</sequence>
<keyword evidence="2" id="KW-0472">Membrane</keyword>
<reference evidence="3" key="2">
    <citation type="submission" date="2020-05" db="UniProtKB">
        <authorList>
            <consortium name="EnsemblMetazoa"/>
        </authorList>
    </citation>
    <scope>IDENTIFICATION</scope>
    <source>
        <strain evidence="3">FAR1</strain>
    </source>
</reference>
<keyword evidence="2" id="KW-0812">Transmembrane</keyword>
<feature type="region of interest" description="Disordered" evidence="1">
    <location>
        <begin position="21"/>
        <end position="41"/>
    </location>
</feature>
<dbReference type="EMBL" id="AXCN02000844">
    <property type="status" value="NOT_ANNOTATED_CDS"/>
    <property type="molecule type" value="Genomic_DNA"/>
</dbReference>
<protein>
    <submittedName>
        <fullName evidence="3">Uncharacterized protein</fullName>
    </submittedName>
</protein>
<evidence type="ECO:0000313" key="3">
    <source>
        <dbReference type="EnsemblMetazoa" id="AFAF019787-PA"/>
    </source>
</evidence>
<feature type="compositionally biased region" description="Low complexity" evidence="1">
    <location>
        <begin position="25"/>
        <end position="41"/>
    </location>
</feature>
<name>A0A182QZ52_9DIPT</name>
<organism evidence="3 4">
    <name type="scientific">Anopheles farauti</name>
    <dbReference type="NCBI Taxonomy" id="69004"/>
    <lineage>
        <taxon>Eukaryota</taxon>
        <taxon>Metazoa</taxon>
        <taxon>Ecdysozoa</taxon>
        <taxon>Arthropoda</taxon>
        <taxon>Hexapoda</taxon>
        <taxon>Insecta</taxon>
        <taxon>Pterygota</taxon>
        <taxon>Neoptera</taxon>
        <taxon>Endopterygota</taxon>
        <taxon>Diptera</taxon>
        <taxon>Nematocera</taxon>
        <taxon>Culicoidea</taxon>
        <taxon>Culicidae</taxon>
        <taxon>Anophelinae</taxon>
        <taxon>Anopheles</taxon>
    </lineage>
</organism>
<evidence type="ECO:0000313" key="4">
    <source>
        <dbReference type="Proteomes" id="UP000075886"/>
    </source>
</evidence>
<reference evidence="4" key="1">
    <citation type="submission" date="2014-01" db="EMBL/GenBank/DDBJ databases">
        <title>The Genome Sequence of Anopheles farauti FAR1 (V2).</title>
        <authorList>
            <consortium name="The Broad Institute Genomics Platform"/>
            <person name="Neafsey D.E."/>
            <person name="Besansky N."/>
            <person name="Howell P."/>
            <person name="Walton C."/>
            <person name="Young S.K."/>
            <person name="Zeng Q."/>
            <person name="Gargeya S."/>
            <person name="Fitzgerald M."/>
            <person name="Haas B."/>
            <person name="Abouelleil A."/>
            <person name="Allen A.W."/>
            <person name="Alvarado L."/>
            <person name="Arachchi H.M."/>
            <person name="Berlin A.M."/>
            <person name="Chapman S.B."/>
            <person name="Gainer-Dewar J."/>
            <person name="Goldberg J."/>
            <person name="Griggs A."/>
            <person name="Gujja S."/>
            <person name="Hansen M."/>
            <person name="Howarth C."/>
            <person name="Imamovic A."/>
            <person name="Ireland A."/>
            <person name="Larimer J."/>
            <person name="McCowan C."/>
            <person name="Murphy C."/>
            <person name="Pearson M."/>
            <person name="Poon T.W."/>
            <person name="Priest M."/>
            <person name="Roberts A."/>
            <person name="Saif S."/>
            <person name="Shea T."/>
            <person name="Sisk P."/>
            <person name="Sykes S."/>
            <person name="Wortman J."/>
            <person name="Nusbaum C."/>
            <person name="Birren B."/>
        </authorList>
    </citation>
    <scope>NUCLEOTIDE SEQUENCE [LARGE SCALE GENOMIC DNA]</scope>
    <source>
        <strain evidence="4">FAR1</strain>
    </source>
</reference>
<evidence type="ECO:0000256" key="2">
    <source>
        <dbReference type="SAM" id="Phobius"/>
    </source>
</evidence>
<dbReference type="Proteomes" id="UP000075886">
    <property type="component" value="Unassembled WGS sequence"/>
</dbReference>
<proteinExistence type="predicted"/>
<feature type="region of interest" description="Disordered" evidence="1">
    <location>
        <begin position="215"/>
        <end position="265"/>
    </location>
</feature>
<feature type="transmembrane region" description="Helical" evidence="2">
    <location>
        <begin position="102"/>
        <end position="126"/>
    </location>
</feature>
<dbReference type="AlphaFoldDB" id="A0A182QZ52"/>
<feature type="region of interest" description="Disordered" evidence="1">
    <location>
        <begin position="186"/>
        <end position="205"/>
    </location>
</feature>
<dbReference type="EnsemblMetazoa" id="AFAF019787-RA">
    <property type="protein sequence ID" value="AFAF019787-PA"/>
    <property type="gene ID" value="AFAF019787"/>
</dbReference>
<feature type="compositionally biased region" description="Basic and acidic residues" evidence="1">
    <location>
        <begin position="227"/>
        <end position="265"/>
    </location>
</feature>
<feature type="compositionally biased region" description="Low complexity" evidence="1">
    <location>
        <begin position="66"/>
        <end position="79"/>
    </location>
</feature>